<protein>
    <submittedName>
        <fullName evidence="1">Uncharacterized protein</fullName>
    </submittedName>
</protein>
<gene>
    <name evidence="1" type="ORF">AYI68_g4658</name>
</gene>
<evidence type="ECO:0000313" key="1">
    <source>
        <dbReference type="EMBL" id="OLY81240.1"/>
    </source>
</evidence>
<evidence type="ECO:0000313" key="2">
    <source>
        <dbReference type="Proteomes" id="UP000187455"/>
    </source>
</evidence>
<reference evidence="1 2" key="1">
    <citation type="journal article" date="2016" name="Mol. Biol. Evol.">
        <title>Genome-Wide Survey of Gut Fungi (Harpellales) Reveals the First Horizontally Transferred Ubiquitin Gene from a Mosquito Host.</title>
        <authorList>
            <person name="Wang Y."/>
            <person name="White M.M."/>
            <person name="Kvist S."/>
            <person name="Moncalvo J.M."/>
        </authorList>
    </citation>
    <scope>NUCLEOTIDE SEQUENCE [LARGE SCALE GENOMIC DNA]</scope>
    <source>
        <strain evidence="1 2">ALG-7-W6</strain>
    </source>
</reference>
<dbReference type="SUPFAM" id="SSF101152">
    <property type="entry name" value="Mob1/phocein"/>
    <property type="match status" value="1"/>
</dbReference>
<accession>A0A1R0GWG8</accession>
<sequence length="78" mass="8825">MPACDYIYNLMVWVNSIIDDESKFPVSMDTIYSEDDSNATGKRDRCGSNNIQATIKSVLPYLPSPFETHGCFWPQDNA</sequence>
<name>A0A1R0GWG8_9FUNG</name>
<dbReference type="Gene3D" id="1.20.140.30">
    <property type="entry name" value="MOB kinase activator"/>
    <property type="match status" value="1"/>
</dbReference>
<proteinExistence type="predicted"/>
<dbReference type="AlphaFoldDB" id="A0A1R0GWG8"/>
<dbReference type="OrthoDB" id="8170117at2759"/>
<keyword evidence="2" id="KW-1185">Reference proteome</keyword>
<dbReference type="InterPro" id="IPR036703">
    <property type="entry name" value="MOB_kinase_act_sf"/>
</dbReference>
<dbReference type="EMBL" id="LSSL01002636">
    <property type="protein sequence ID" value="OLY81240.1"/>
    <property type="molecule type" value="Genomic_DNA"/>
</dbReference>
<dbReference type="Proteomes" id="UP000187455">
    <property type="component" value="Unassembled WGS sequence"/>
</dbReference>
<organism evidence="1 2">
    <name type="scientific">Smittium mucronatum</name>
    <dbReference type="NCBI Taxonomy" id="133383"/>
    <lineage>
        <taxon>Eukaryota</taxon>
        <taxon>Fungi</taxon>
        <taxon>Fungi incertae sedis</taxon>
        <taxon>Zoopagomycota</taxon>
        <taxon>Kickxellomycotina</taxon>
        <taxon>Harpellomycetes</taxon>
        <taxon>Harpellales</taxon>
        <taxon>Legeriomycetaceae</taxon>
        <taxon>Smittium</taxon>
    </lineage>
</organism>
<comment type="caution">
    <text evidence="1">The sequence shown here is derived from an EMBL/GenBank/DDBJ whole genome shotgun (WGS) entry which is preliminary data.</text>
</comment>